<dbReference type="InterPro" id="IPR027417">
    <property type="entry name" value="P-loop_NTPase"/>
</dbReference>
<proteinExistence type="predicted"/>
<accession>A0A124FS27</accession>
<evidence type="ECO:0000259" key="1">
    <source>
        <dbReference type="Pfam" id="PF01656"/>
    </source>
</evidence>
<dbReference type="Proteomes" id="UP000054323">
    <property type="component" value="Unassembled WGS sequence"/>
</dbReference>
<dbReference type="AlphaFoldDB" id="A0A124FS27"/>
<evidence type="ECO:0000313" key="3">
    <source>
        <dbReference type="Proteomes" id="UP000054323"/>
    </source>
</evidence>
<dbReference type="SUPFAM" id="SSF52540">
    <property type="entry name" value="P-loop containing nucleoside triphosphate hydrolases"/>
    <property type="match status" value="1"/>
</dbReference>
<feature type="non-terminal residue" evidence="2">
    <location>
        <position position="31"/>
    </location>
</feature>
<dbReference type="Pfam" id="PF01656">
    <property type="entry name" value="CbiA"/>
    <property type="match status" value="1"/>
</dbReference>
<reference evidence="3" key="1">
    <citation type="journal article" date="2015" name="MBio">
        <title>Genome-Resolved Metagenomic Analysis Reveals Roles for Candidate Phyla and Other Microbial Community Members in Biogeochemical Transformations in Oil Reservoirs.</title>
        <authorList>
            <person name="Hu P."/>
            <person name="Tom L."/>
            <person name="Singh A."/>
            <person name="Thomas B.C."/>
            <person name="Baker B.J."/>
            <person name="Piceno Y.M."/>
            <person name="Andersen G.L."/>
            <person name="Banfield J.F."/>
        </authorList>
    </citation>
    <scope>NUCLEOTIDE SEQUENCE [LARGE SCALE GENOMIC DNA]</scope>
</reference>
<evidence type="ECO:0000313" key="2">
    <source>
        <dbReference type="EMBL" id="KUK60955.1"/>
    </source>
</evidence>
<organism evidence="2 3">
    <name type="scientific">Methanoculleus marisnigri</name>
    <dbReference type="NCBI Taxonomy" id="2198"/>
    <lineage>
        <taxon>Archaea</taxon>
        <taxon>Methanobacteriati</taxon>
        <taxon>Methanobacteriota</taxon>
        <taxon>Stenosarchaea group</taxon>
        <taxon>Methanomicrobia</taxon>
        <taxon>Methanomicrobiales</taxon>
        <taxon>Methanomicrobiaceae</taxon>
        <taxon>Methanoculleus</taxon>
    </lineage>
</organism>
<name>A0A124FS27_9EURY</name>
<protein>
    <recommendedName>
        <fullName evidence="1">CobQ/CobB/MinD/ParA nucleotide binding domain-containing protein</fullName>
    </recommendedName>
</protein>
<dbReference type="EMBL" id="LGGD01000185">
    <property type="protein sequence ID" value="KUK60955.1"/>
    <property type="molecule type" value="Genomic_DNA"/>
</dbReference>
<sequence>MKIAIASGKGGTGKSTVAANLAYTLARSREV</sequence>
<dbReference type="Gene3D" id="3.40.50.300">
    <property type="entry name" value="P-loop containing nucleotide triphosphate hydrolases"/>
    <property type="match status" value="1"/>
</dbReference>
<comment type="caution">
    <text evidence="2">The sequence shown here is derived from an EMBL/GenBank/DDBJ whole genome shotgun (WGS) entry which is preliminary data.</text>
</comment>
<dbReference type="InterPro" id="IPR002586">
    <property type="entry name" value="CobQ/CobB/MinD/ParA_Nub-bd_dom"/>
</dbReference>
<gene>
    <name evidence="2" type="ORF">XD82_1393</name>
</gene>
<feature type="domain" description="CobQ/CobB/MinD/ParA nucleotide binding" evidence="1">
    <location>
        <begin position="3"/>
        <end position="28"/>
    </location>
</feature>